<dbReference type="InterPro" id="IPR002575">
    <property type="entry name" value="Aminoglycoside_PTrfase"/>
</dbReference>
<name>A0A4P6JN36_KTERU</name>
<organism evidence="2 3">
    <name type="scientific">Ktedonosporobacter rubrisoli</name>
    <dbReference type="NCBI Taxonomy" id="2509675"/>
    <lineage>
        <taxon>Bacteria</taxon>
        <taxon>Bacillati</taxon>
        <taxon>Chloroflexota</taxon>
        <taxon>Ktedonobacteria</taxon>
        <taxon>Ktedonobacterales</taxon>
        <taxon>Ktedonosporobacteraceae</taxon>
        <taxon>Ktedonosporobacter</taxon>
    </lineage>
</organism>
<dbReference type="Gene3D" id="3.30.200.150">
    <property type="match status" value="1"/>
</dbReference>
<reference evidence="2 3" key="1">
    <citation type="submission" date="2019-01" db="EMBL/GenBank/DDBJ databases">
        <title>Ktedonosporobacter rubrisoli SCAWS-G2.</title>
        <authorList>
            <person name="Huang Y."/>
            <person name="Yan B."/>
        </authorList>
    </citation>
    <scope>NUCLEOTIDE SEQUENCE [LARGE SCALE GENOMIC DNA]</scope>
    <source>
        <strain evidence="2 3">SCAWS-G2</strain>
    </source>
</reference>
<dbReference type="Gene3D" id="3.90.1200.10">
    <property type="match status" value="1"/>
</dbReference>
<gene>
    <name evidence="2" type="ORF">EPA93_08935</name>
</gene>
<dbReference type="Pfam" id="PF01636">
    <property type="entry name" value="APH"/>
    <property type="match status" value="1"/>
</dbReference>
<evidence type="ECO:0000313" key="3">
    <source>
        <dbReference type="Proteomes" id="UP000290365"/>
    </source>
</evidence>
<dbReference type="InterPro" id="IPR011009">
    <property type="entry name" value="Kinase-like_dom_sf"/>
</dbReference>
<evidence type="ECO:0000313" key="2">
    <source>
        <dbReference type="EMBL" id="QBD76126.1"/>
    </source>
</evidence>
<dbReference type="OrthoDB" id="60975at2"/>
<dbReference type="KEGG" id="kbs:EPA93_08935"/>
<dbReference type="EMBL" id="CP035758">
    <property type="protein sequence ID" value="QBD76126.1"/>
    <property type="molecule type" value="Genomic_DNA"/>
</dbReference>
<dbReference type="GO" id="GO:0016740">
    <property type="term" value="F:transferase activity"/>
    <property type="evidence" value="ECO:0007669"/>
    <property type="project" value="UniProtKB-KW"/>
</dbReference>
<dbReference type="AlphaFoldDB" id="A0A4P6JN36"/>
<proteinExistence type="predicted"/>
<evidence type="ECO:0000259" key="1">
    <source>
        <dbReference type="Pfam" id="PF01636"/>
    </source>
</evidence>
<dbReference type="Proteomes" id="UP000290365">
    <property type="component" value="Chromosome"/>
</dbReference>
<dbReference type="RefSeq" id="WP_129886721.1">
    <property type="nucleotide sequence ID" value="NZ_CP035758.1"/>
</dbReference>
<dbReference type="SUPFAM" id="SSF56112">
    <property type="entry name" value="Protein kinase-like (PK-like)"/>
    <property type="match status" value="1"/>
</dbReference>
<sequence length="294" mass="33006">MGTRFEQLTPINKGQSNEVYEIDLKKGSYILRIAKGVGYDIFAVERWAMQEVSRRGVPVANILAQGSEVEGDEAIYYQIQEKLTGEPLDSLLAQGKVGRERATRLTGQAGELLAAIHSVSACGWGRITTPHYATYDSFEEWLLALQEDAEKFDTALATFKTLGAPRFDEVWQELRYLGAFAIRQPVLLHYDLTPDHIFVDNDDSITGIIDWGAVHSGDPVRDFVRWNYWDNYEFSINWLAAAYGQSLATSKGFAERLKLARIIDALLLLESSTYKIPDVADAQHAALVIRDTIK</sequence>
<dbReference type="PANTHER" id="PTHR21310:SF15">
    <property type="entry name" value="AMINOGLYCOSIDE PHOSPHOTRANSFERASE DOMAIN-CONTAINING PROTEIN"/>
    <property type="match status" value="1"/>
</dbReference>
<keyword evidence="3" id="KW-1185">Reference proteome</keyword>
<dbReference type="PANTHER" id="PTHR21310">
    <property type="entry name" value="AMINOGLYCOSIDE PHOSPHOTRANSFERASE-RELATED-RELATED"/>
    <property type="match status" value="1"/>
</dbReference>
<protein>
    <submittedName>
        <fullName evidence="2">Aminoglycoside phosphotransferase family protein</fullName>
    </submittedName>
</protein>
<keyword evidence="2" id="KW-0808">Transferase</keyword>
<accession>A0A4P6JN36</accession>
<dbReference type="InterPro" id="IPR051678">
    <property type="entry name" value="AGP_Transferase"/>
</dbReference>
<feature type="domain" description="Aminoglycoside phosphotransferase" evidence="1">
    <location>
        <begin position="8"/>
        <end position="227"/>
    </location>
</feature>